<dbReference type="Proteomes" id="UP001297092">
    <property type="component" value="Unassembled WGS sequence"/>
</dbReference>
<comment type="caution">
    <text evidence="3">The sequence shown here is derived from an EMBL/GenBank/DDBJ whole genome shotgun (WGS) entry which is preliminary data.</text>
</comment>
<organism evidence="3 4">
    <name type="scientific">Aequorivita echinoideorum</name>
    <dbReference type="NCBI Taxonomy" id="1549647"/>
    <lineage>
        <taxon>Bacteria</taxon>
        <taxon>Pseudomonadati</taxon>
        <taxon>Bacteroidota</taxon>
        <taxon>Flavobacteriia</taxon>
        <taxon>Flavobacteriales</taxon>
        <taxon>Flavobacteriaceae</taxon>
        <taxon>Aequorivita</taxon>
    </lineage>
</organism>
<dbReference type="Pfam" id="PF17836">
    <property type="entry name" value="PglD_N"/>
    <property type="match status" value="1"/>
</dbReference>
<dbReference type="Gene3D" id="2.160.10.10">
    <property type="entry name" value="Hexapeptide repeat proteins"/>
    <property type="match status" value="1"/>
</dbReference>
<dbReference type="Gene3D" id="3.40.50.20">
    <property type="match status" value="1"/>
</dbReference>
<gene>
    <name evidence="3" type="ORF">KIV10_07000</name>
</gene>
<evidence type="ECO:0000313" key="3">
    <source>
        <dbReference type="EMBL" id="MBT0607924.1"/>
    </source>
</evidence>
<dbReference type="CDD" id="cd03360">
    <property type="entry name" value="LbH_AT_putative"/>
    <property type="match status" value="1"/>
</dbReference>
<keyword evidence="4" id="KW-1185">Reference proteome</keyword>
<dbReference type="NCBIfam" id="TIGR03570">
    <property type="entry name" value="NeuD_NnaD"/>
    <property type="match status" value="1"/>
</dbReference>
<dbReference type="InterPro" id="IPR020019">
    <property type="entry name" value="AcTrfase_PglD-like"/>
</dbReference>
<evidence type="ECO:0000259" key="2">
    <source>
        <dbReference type="Pfam" id="PF17836"/>
    </source>
</evidence>
<comment type="similarity">
    <text evidence="1">Belongs to the transferase hexapeptide repeat family.</text>
</comment>
<accession>A0ABS5S3Y7</accession>
<dbReference type="EMBL" id="JAHCTB010000003">
    <property type="protein sequence ID" value="MBT0607924.1"/>
    <property type="molecule type" value="Genomic_DNA"/>
</dbReference>
<reference evidence="3 4" key="1">
    <citation type="submission" date="2021-05" db="EMBL/GenBank/DDBJ databases">
        <title>Aequorivita echinoideorum JCM 30378 genome.</title>
        <authorList>
            <person name="Zhang H."/>
            <person name="Li C."/>
        </authorList>
    </citation>
    <scope>NUCLEOTIDE SEQUENCE [LARGE SCALE GENOMIC DNA]</scope>
    <source>
        <strain evidence="3 4">JCM30378</strain>
    </source>
</reference>
<dbReference type="InterPro" id="IPR050179">
    <property type="entry name" value="Trans_hexapeptide_repeat"/>
</dbReference>
<dbReference type="PANTHER" id="PTHR43300">
    <property type="entry name" value="ACETYLTRANSFERASE"/>
    <property type="match status" value="1"/>
</dbReference>
<name>A0ABS5S3Y7_9FLAO</name>
<dbReference type="PANTHER" id="PTHR43300:SF7">
    <property type="entry name" value="UDP-N-ACETYLBACILLOSAMINE N-ACETYLTRANSFERASE"/>
    <property type="match status" value="1"/>
</dbReference>
<dbReference type="SUPFAM" id="SSF51161">
    <property type="entry name" value="Trimeric LpxA-like enzymes"/>
    <property type="match status" value="1"/>
</dbReference>
<evidence type="ECO:0000313" key="4">
    <source>
        <dbReference type="Proteomes" id="UP001297092"/>
    </source>
</evidence>
<feature type="domain" description="PglD N-terminal" evidence="2">
    <location>
        <begin position="2"/>
        <end position="72"/>
    </location>
</feature>
<evidence type="ECO:0000256" key="1">
    <source>
        <dbReference type="ARBA" id="ARBA00007274"/>
    </source>
</evidence>
<protein>
    <submittedName>
        <fullName evidence="3">Acetyltransferase</fullName>
    </submittedName>
</protein>
<sequence length="200" mass="21195">MLIYGAGGHSKVIIETLLTINPNMKIQVYDDDVEKKQCLDFPVIHDWESISENSQIVFGLGNNNLRASLASTLKSKYKFCEAIIHPSSVVSQNSNIGKGTVIFARVVVNADSQVGEHCILNTGSIIEHDCIIDDFVHISPGAILAGGVQIGRASHIGMGAQILPLVKVGVNCIIGAGAVILRDVPDGSTVVGNPGKILSK</sequence>
<dbReference type="InterPro" id="IPR011004">
    <property type="entry name" value="Trimer_LpxA-like_sf"/>
</dbReference>
<dbReference type="InterPro" id="IPR041561">
    <property type="entry name" value="PglD_N"/>
</dbReference>
<proteinExistence type="inferred from homology"/>